<dbReference type="InParanoid" id="A0A2V0PJ93"/>
<name>A0A2V0PJ93_9CHLO</name>
<evidence type="ECO:0000256" key="1">
    <source>
        <dbReference type="ARBA" id="ARBA00010568"/>
    </source>
</evidence>
<dbReference type="EMBL" id="BDRX01000173">
    <property type="protein sequence ID" value="GBF99786.1"/>
    <property type="molecule type" value="Genomic_DNA"/>
</dbReference>
<gene>
    <name evidence="3" type="ORF">Rsub_12226</name>
</gene>
<feature type="compositionally biased region" description="Gly residues" evidence="2">
    <location>
        <begin position="286"/>
        <end position="297"/>
    </location>
</feature>
<reference evidence="3 4" key="1">
    <citation type="journal article" date="2018" name="Sci. Rep.">
        <title>Raphidocelis subcapitata (=Pseudokirchneriella subcapitata) provides an insight into genome evolution and environmental adaptations in the Sphaeropleales.</title>
        <authorList>
            <person name="Suzuki S."/>
            <person name="Yamaguchi H."/>
            <person name="Nakajima N."/>
            <person name="Kawachi M."/>
        </authorList>
    </citation>
    <scope>NUCLEOTIDE SEQUENCE [LARGE SCALE GENOMIC DNA]</scope>
    <source>
        <strain evidence="3 4">NIES-35</strain>
    </source>
</reference>
<comment type="caution">
    <text evidence="3">The sequence shown here is derived from an EMBL/GenBank/DDBJ whole genome shotgun (WGS) entry which is preliminary data.</text>
</comment>
<dbReference type="Gene3D" id="3.30.760.10">
    <property type="entry name" value="RNA Cap, Translation Initiation Factor Eif4e"/>
    <property type="match status" value="1"/>
</dbReference>
<dbReference type="OrthoDB" id="10067381at2759"/>
<keyword evidence="4" id="KW-1185">Reference proteome</keyword>
<dbReference type="PANTHER" id="PTHR31977">
    <property type="entry name" value="UPF0696 PROTEIN C11ORF68"/>
    <property type="match status" value="1"/>
</dbReference>
<accession>A0A2V0PJ93</accession>
<feature type="compositionally biased region" description="Pro residues" evidence="2">
    <location>
        <begin position="342"/>
        <end position="359"/>
    </location>
</feature>
<evidence type="ECO:0000256" key="2">
    <source>
        <dbReference type="SAM" id="MobiDB-lite"/>
    </source>
</evidence>
<feature type="region of interest" description="Disordered" evidence="2">
    <location>
        <begin position="1"/>
        <end position="27"/>
    </location>
</feature>
<feature type="region of interest" description="Disordered" evidence="2">
    <location>
        <begin position="126"/>
        <end position="148"/>
    </location>
</feature>
<feature type="compositionally biased region" description="Pro residues" evidence="2">
    <location>
        <begin position="170"/>
        <end position="180"/>
    </location>
</feature>
<feature type="region of interest" description="Disordered" evidence="2">
    <location>
        <begin position="161"/>
        <end position="381"/>
    </location>
</feature>
<evidence type="ECO:0000313" key="3">
    <source>
        <dbReference type="EMBL" id="GBF99786.1"/>
    </source>
</evidence>
<comment type="similarity">
    <text evidence="1">Belongs to the UPF0696 family.</text>
</comment>
<dbReference type="Pfam" id="PF08939">
    <property type="entry name" value="Bles03"/>
    <property type="match status" value="1"/>
</dbReference>
<evidence type="ECO:0000313" key="4">
    <source>
        <dbReference type="Proteomes" id="UP000247498"/>
    </source>
</evidence>
<feature type="compositionally biased region" description="Low complexity" evidence="2">
    <location>
        <begin position="214"/>
        <end position="226"/>
    </location>
</feature>
<dbReference type="AlphaFoldDB" id="A0A2V0PJ93"/>
<proteinExistence type="inferred from homology"/>
<dbReference type="InterPro" id="IPR015034">
    <property type="entry name" value="Bles03"/>
</dbReference>
<dbReference type="InterPro" id="IPR023398">
    <property type="entry name" value="TIF_eIF4e-like"/>
</dbReference>
<feature type="compositionally biased region" description="Basic and acidic residues" evidence="2">
    <location>
        <begin position="314"/>
        <end position="334"/>
    </location>
</feature>
<dbReference type="PANTHER" id="PTHR31977:SF1">
    <property type="entry name" value="UPF0696 PROTEIN C11ORF68"/>
    <property type="match status" value="1"/>
</dbReference>
<organism evidence="3 4">
    <name type="scientific">Raphidocelis subcapitata</name>
    <dbReference type="NCBI Taxonomy" id="307507"/>
    <lineage>
        <taxon>Eukaryota</taxon>
        <taxon>Viridiplantae</taxon>
        <taxon>Chlorophyta</taxon>
        <taxon>core chlorophytes</taxon>
        <taxon>Chlorophyceae</taxon>
        <taxon>CS clade</taxon>
        <taxon>Sphaeropleales</taxon>
        <taxon>Selenastraceae</taxon>
        <taxon>Raphidocelis</taxon>
    </lineage>
</organism>
<sequence>MEGGGRLGRPEEEPPPSEHTSRDGWLWLTDYHPPPPAALPHRDGQLTGKFMVFGGDERRNKLWRLIVEGVRDGKLPGVCQAKAHAGSARSGVICVYSPDFTDVPEVAALGAALVELLELDPSKALPYKTNNQTRLDQDAPNQGDRPHSYYQFKEGVLWDSSDKNSKRRVWPPPGAPPLLPKPAAAAGAHEAHASEAAQAQPAPPTAAELREKAAAAAQQRQAQNQAGEPHLDGGRPQGVGAGKTRPQEVIELLSSSDDEAEAPPPNLQQQQEQQRGSGEAAAPSGAGEGGGRGGRAGGDSSSSGSGGGDGGEPPTKRLRTDNGRSRGDRGETRTEPACALPLSPPPPMPPPPTSQPPPSGERSGGRKVLSLRALAEQQFKE</sequence>
<feature type="compositionally biased region" description="Low complexity" evidence="2">
    <location>
        <begin position="268"/>
        <end position="285"/>
    </location>
</feature>
<dbReference type="SUPFAM" id="SSF55418">
    <property type="entry name" value="eIF4e-like"/>
    <property type="match status" value="1"/>
</dbReference>
<feature type="compositionally biased region" description="Low complexity" evidence="2">
    <location>
        <begin position="181"/>
        <end position="200"/>
    </location>
</feature>
<protein>
    <submittedName>
        <fullName evidence="3">Uncharacterized protein</fullName>
    </submittedName>
</protein>
<dbReference type="Proteomes" id="UP000247498">
    <property type="component" value="Unassembled WGS sequence"/>
</dbReference>